<sequence length="65" mass="7469">MAKIPTLRFTTEVAPPKFISVVKPPLIRILDTIDEDKAYASAASLSFNKLVVDRERYRREVSQFE</sequence>
<proteinExistence type="predicted"/>
<name>A0AAW2PG05_9LAMI</name>
<protein>
    <submittedName>
        <fullName evidence="1">Uncharacterized protein</fullName>
    </submittedName>
</protein>
<reference evidence="1" key="1">
    <citation type="submission" date="2020-06" db="EMBL/GenBank/DDBJ databases">
        <authorList>
            <person name="Li T."/>
            <person name="Hu X."/>
            <person name="Zhang T."/>
            <person name="Song X."/>
            <person name="Zhang H."/>
            <person name="Dai N."/>
            <person name="Sheng W."/>
            <person name="Hou X."/>
            <person name="Wei L."/>
        </authorList>
    </citation>
    <scope>NUCLEOTIDE SEQUENCE</scope>
    <source>
        <strain evidence="1">G01</strain>
        <tissue evidence="1">Leaf</tissue>
    </source>
</reference>
<accession>A0AAW2PG05</accession>
<reference evidence="1" key="2">
    <citation type="journal article" date="2024" name="Plant">
        <title>Genomic evolution and insights into agronomic trait innovations of Sesamum species.</title>
        <authorList>
            <person name="Miao H."/>
            <person name="Wang L."/>
            <person name="Qu L."/>
            <person name="Liu H."/>
            <person name="Sun Y."/>
            <person name="Le M."/>
            <person name="Wang Q."/>
            <person name="Wei S."/>
            <person name="Zheng Y."/>
            <person name="Lin W."/>
            <person name="Duan Y."/>
            <person name="Cao H."/>
            <person name="Xiong S."/>
            <person name="Wang X."/>
            <person name="Wei L."/>
            <person name="Li C."/>
            <person name="Ma Q."/>
            <person name="Ju M."/>
            <person name="Zhao R."/>
            <person name="Li G."/>
            <person name="Mu C."/>
            <person name="Tian Q."/>
            <person name="Mei H."/>
            <person name="Zhang T."/>
            <person name="Gao T."/>
            <person name="Zhang H."/>
        </authorList>
    </citation>
    <scope>NUCLEOTIDE SEQUENCE</scope>
    <source>
        <strain evidence="1">G01</strain>
    </source>
</reference>
<gene>
    <name evidence="1" type="ORF">Sangu_0970100</name>
</gene>
<comment type="caution">
    <text evidence="1">The sequence shown here is derived from an EMBL/GenBank/DDBJ whole genome shotgun (WGS) entry which is preliminary data.</text>
</comment>
<dbReference type="AlphaFoldDB" id="A0AAW2PG05"/>
<organism evidence="1">
    <name type="scientific">Sesamum angustifolium</name>
    <dbReference type="NCBI Taxonomy" id="2727405"/>
    <lineage>
        <taxon>Eukaryota</taxon>
        <taxon>Viridiplantae</taxon>
        <taxon>Streptophyta</taxon>
        <taxon>Embryophyta</taxon>
        <taxon>Tracheophyta</taxon>
        <taxon>Spermatophyta</taxon>
        <taxon>Magnoliopsida</taxon>
        <taxon>eudicotyledons</taxon>
        <taxon>Gunneridae</taxon>
        <taxon>Pentapetalae</taxon>
        <taxon>asterids</taxon>
        <taxon>lamiids</taxon>
        <taxon>Lamiales</taxon>
        <taxon>Pedaliaceae</taxon>
        <taxon>Sesamum</taxon>
    </lineage>
</organism>
<dbReference type="PANTHER" id="PTHR35101:SF14">
    <property type="entry name" value="SULFOTRANSFERASE"/>
    <property type="match status" value="1"/>
</dbReference>
<evidence type="ECO:0000313" key="1">
    <source>
        <dbReference type="EMBL" id="KAL0353888.1"/>
    </source>
</evidence>
<dbReference type="PANTHER" id="PTHR35101">
    <property type="entry name" value="OS02G0162600 PROTEIN"/>
    <property type="match status" value="1"/>
</dbReference>
<dbReference type="EMBL" id="JACGWK010000005">
    <property type="protein sequence ID" value="KAL0353888.1"/>
    <property type="molecule type" value="Genomic_DNA"/>
</dbReference>